<feature type="compositionally biased region" description="Pro residues" evidence="1">
    <location>
        <begin position="338"/>
        <end position="362"/>
    </location>
</feature>
<feature type="compositionally biased region" description="Low complexity" evidence="1">
    <location>
        <begin position="605"/>
        <end position="625"/>
    </location>
</feature>
<dbReference type="EMBL" id="BJMN01000031">
    <property type="protein sequence ID" value="GEB59137.1"/>
    <property type="molecule type" value="Genomic_DNA"/>
</dbReference>
<sequence length="625" mass="62948">MAAQLGRRLRKGATSGAVVAAAVAALAASQAPEMIPPPTDNAGGDRAIGTGDATTPPSDGSATGDSPYFTELPPLNTPNKPGAPTHLPVITGPAEAGIPASVLAAYKRAEASVRSTDPGCNLPWQLLAGIGKVESGQARGGGVDANGTTLSPILGPALNGVGFANISDTDGGAYDGDKIHDRAVGPMQFIPSTWATWGQDANSDGKKDPNNIYDAAQAAGLYLCANDRNLALKADLDRAVLSYNRSTEYLNTVLSWFEYYKRGTHQVPDGTGVLPVDRSDNRGRGNRPASTPPYSPLPTTPAPTTSAPKPVTPDPKPSETGVPPKTPPATTDPGKTPTTPPTKPTVPPTKPTVPPTTNPTVPPAARVARLTTVATGALTATTGNAFGKAPTVAALDASGAPVTGVSIKFEIVGSTDARFAGARTTATVTTGSSGLAASPALQAGQKVGPFTVRATVVNRTLAAEFTATVTARQADTLTRLDGDAALAATTGTGFTQQLRVKATDKGALAPGVLVTGAVVTSKTATDASTEGPYFKGEAGATARTKVFTTDADGLITLAPGDLLAGDKAGTFFLKLTAPGGGSTFVELTVAAPEPTPEPSTPEPTPSTSDAPTDSPEATSSPSPSA</sequence>
<evidence type="ECO:0000256" key="2">
    <source>
        <dbReference type="SAM" id="SignalP"/>
    </source>
</evidence>
<feature type="compositionally biased region" description="Pro residues" evidence="1">
    <location>
        <begin position="593"/>
        <end position="604"/>
    </location>
</feature>
<feature type="region of interest" description="Disordered" evidence="1">
    <location>
        <begin position="32"/>
        <end position="82"/>
    </location>
</feature>
<dbReference type="OrthoDB" id="9796191at2"/>
<feature type="region of interest" description="Disordered" evidence="1">
    <location>
        <begin position="588"/>
        <end position="625"/>
    </location>
</feature>
<dbReference type="RefSeq" id="WP_141298385.1">
    <property type="nucleotide sequence ID" value="NZ_BJMN01000031.1"/>
</dbReference>
<dbReference type="InterPro" id="IPR043426">
    <property type="entry name" value="MltB-like"/>
</dbReference>
<gene>
    <name evidence="3" type="ORF">SGA01_47420</name>
</gene>
<dbReference type="GO" id="GO:0009253">
    <property type="term" value="P:peptidoglycan catabolic process"/>
    <property type="evidence" value="ECO:0007669"/>
    <property type="project" value="TreeGrafter"/>
</dbReference>
<feature type="compositionally biased region" description="Low complexity" evidence="1">
    <location>
        <begin position="328"/>
        <end position="337"/>
    </location>
</feature>
<dbReference type="Proteomes" id="UP000315226">
    <property type="component" value="Unassembled WGS sequence"/>
</dbReference>
<proteinExistence type="predicted"/>
<dbReference type="InterPro" id="IPR023346">
    <property type="entry name" value="Lysozyme-like_dom_sf"/>
</dbReference>
<dbReference type="SUPFAM" id="SSF53955">
    <property type="entry name" value="Lysozyme-like"/>
    <property type="match status" value="1"/>
</dbReference>
<feature type="signal peptide" evidence="2">
    <location>
        <begin position="1"/>
        <end position="27"/>
    </location>
</feature>
<dbReference type="AlphaFoldDB" id="A0A4Y3RQQ0"/>
<evidence type="ECO:0000313" key="3">
    <source>
        <dbReference type="EMBL" id="GEB59137.1"/>
    </source>
</evidence>
<reference evidence="3 4" key="1">
    <citation type="submission" date="2019-06" db="EMBL/GenBank/DDBJ databases">
        <title>Whole genome shotgun sequence of Streptomyces gardneri NBRC 12865.</title>
        <authorList>
            <person name="Hosoyama A."/>
            <person name="Uohara A."/>
            <person name="Ohji S."/>
            <person name="Ichikawa N."/>
        </authorList>
    </citation>
    <scope>NUCLEOTIDE SEQUENCE [LARGE SCALE GENOMIC DNA]</scope>
    <source>
        <strain evidence="3 4">NBRC 12865</strain>
    </source>
</reference>
<evidence type="ECO:0000256" key="1">
    <source>
        <dbReference type="SAM" id="MobiDB-lite"/>
    </source>
</evidence>
<feature type="region of interest" description="Disordered" evidence="1">
    <location>
        <begin position="265"/>
        <end position="364"/>
    </location>
</feature>
<name>A0A4Y3RQQ0_9ACTN</name>
<keyword evidence="2" id="KW-0732">Signal</keyword>
<feature type="chain" id="PRO_5021435663" evidence="2">
    <location>
        <begin position="28"/>
        <end position="625"/>
    </location>
</feature>
<accession>A0A4Y3RQQ0</accession>
<dbReference type="CDD" id="cd13399">
    <property type="entry name" value="Slt35-like"/>
    <property type="match status" value="1"/>
</dbReference>
<feature type="compositionally biased region" description="Pro residues" evidence="1">
    <location>
        <begin position="290"/>
        <end position="301"/>
    </location>
</feature>
<dbReference type="PANTHER" id="PTHR30163">
    <property type="entry name" value="MEMBRANE-BOUND LYTIC MUREIN TRANSGLYCOSYLASE B"/>
    <property type="match status" value="1"/>
</dbReference>
<keyword evidence="4" id="KW-1185">Reference proteome</keyword>
<comment type="caution">
    <text evidence="3">The sequence shown here is derived from an EMBL/GenBank/DDBJ whole genome shotgun (WGS) entry which is preliminary data.</text>
</comment>
<evidence type="ECO:0000313" key="4">
    <source>
        <dbReference type="Proteomes" id="UP000315226"/>
    </source>
</evidence>
<dbReference type="Gene3D" id="1.10.530.10">
    <property type="match status" value="1"/>
</dbReference>
<dbReference type="PANTHER" id="PTHR30163:SF8">
    <property type="entry name" value="LYTIC MUREIN TRANSGLYCOSYLASE"/>
    <property type="match status" value="1"/>
</dbReference>
<dbReference type="GO" id="GO:0008933">
    <property type="term" value="F:peptidoglycan lytic transglycosylase activity"/>
    <property type="evidence" value="ECO:0007669"/>
    <property type="project" value="TreeGrafter"/>
</dbReference>
<organism evidence="3 4">
    <name type="scientific">Streptomyces gardneri</name>
    <dbReference type="NCBI Taxonomy" id="66892"/>
    <lineage>
        <taxon>Bacteria</taxon>
        <taxon>Bacillati</taxon>
        <taxon>Actinomycetota</taxon>
        <taxon>Actinomycetes</taxon>
        <taxon>Kitasatosporales</taxon>
        <taxon>Streptomycetaceae</taxon>
        <taxon>Streptomyces</taxon>
    </lineage>
</organism>
<protein>
    <submittedName>
        <fullName evidence="3">Lytic transglycosylase</fullName>
    </submittedName>
</protein>
<feature type="compositionally biased region" description="Polar residues" evidence="1">
    <location>
        <begin position="52"/>
        <end position="64"/>
    </location>
</feature>